<evidence type="ECO:0000313" key="3">
    <source>
        <dbReference type="EMBL" id="SDN12511.1"/>
    </source>
</evidence>
<dbReference type="Pfam" id="PF19877">
    <property type="entry name" value="DUF6350"/>
    <property type="match status" value="1"/>
</dbReference>
<feature type="transmembrane region" description="Helical" evidence="2">
    <location>
        <begin position="281"/>
        <end position="300"/>
    </location>
</feature>
<feature type="transmembrane region" description="Helical" evidence="2">
    <location>
        <begin position="255"/>
        <end position="275"/>
    </location>
</feature>
<feature type="region of interest" description="Disordered" evidence="1">
    <location>
        <begin position="376"/>
        <end position="506"/>
    </location>
</feature>
<dbReference type="Proteomes" id="UP000183376">
    <property type="component" value="Chromosome I"/>
</dbReference>
<evidence type="ECO:0000313" key="4">
    <source>
        <dbReference type="Proteomes" id="UP000183376"/>
    </source>
</evidence>
<dbReference type="STRING" id="211114.SAMN04489726_5045"/>
<name>A0A1G9YVD6_ALLAB</name>
<keyword evidence="2" id="KW-0812">Transmembrane</keyword>
<keyword evidence="2" id="KW-1133">Transmembrane helix</keyword>
<feature type="transmembrane region" description="Helical" evidence="2">
    <location>
        <begin position="352"/>
        <end position="372"/>
    </location>
</feature>
<feature type="transmembrane region" description="Helical" evidence="2">
    <location>
        <begin position="142"/>
        <end position="167"/>
    </location>
</feature>
<dbReference type="OrthoDB" id="5184818at2"/>
<evidence type="ECO:0000256" key="2">
    <source>
        <dbReference type="SAM" id="Phobius"/>
    </source>
</evidence>
<feature type="compositionally biased region" description="Acidic residues" evidence="1">
    <location>
        <begin position="487"/>
        <end position="506"/>
    </location>
</feature>
<dbReference type="EMBL" id="LT629701">
    <property type="protein sequence ID" value="SDN12511.1"/>
    <property type="molecule type" value="Genomic_DNA"/>
</dbReference>
<feature type="compositionally biased region" description="Acidic residues" evidence="1">
    <location>
        <begin position="378"/>
        <end position="462"/>
    </location>
</feature>
<reference evidence="3 4" key="1">
    <citation type="submission" date="2016-10" db="EMBL/GenBank/DDBJ databases">
        <authorList>
            <person name="de Groot N.N."/>
        </authorList>
    </citation>
    <scope>NUCLEOTIDE SEQUENCE [LARGE SCALE GENOMIC DNA]</scope>
    <source>
        <strain evidence="3 4">DSM 44149</strain>
    </source>
</reference>
<dbReference type="eggNOG" id="COG2311">
    <property type="taxonomic scope" value="Bacteria"/>
</dbReference>
<keyword evidence="2" id="KW-0472">Membrane</keyword>
<feature type="transmembrane region" description="Helical" evidence="2">
    <location>
        <begin position="222"/>
        <end position="243"/>
    </location>
</feature>
<feature type="transmembrane region" description="Helical" evidence="2">
    <location>
        <begin position="111"/>
        <end position="130"/>
    </location>
</feature>
<accession>A0A1G9YVD6</accession>
<organism evidence="3 4">
    <name type="scientific">Allokutzneria albata</name>
    <name type="common">Kibdelosporangium albatum</name>
    <dbReference type="NCBI Taxonomy" id="211114"/>
    <lineage>
        <taxon>Bacteria</taxon>
        <taxon>Bacillati</taxon>
        <taxon>Actinomycetota</taxon>
        <taxon>Actinomycetes</taxon>
        <taxon>Pseudonocardiales</taxon>
        <taxon>Pseudonocardiaceae</taxon>
        <taxon>Allokutzneria</taxon>
    </lineage>
</organism>
<sequence length="506" mass="52612">MRPRVAPRGLRIRLLVVAALGPLVLGFLAAASVSAVVLGSAPLAVFSVPEVLASARWLWLAAYQVPVTLRGAPLGVLPLLLTLIAVLLVARSARASARRMRLRTPGPTQQLIATIAATHGVFAAVLAAVQPEGAAVATPTTAFVGAALVSGVAATIALAETCGLAELISRLDAPIRRGLYVGVLGVVALLAVGALLFCVGLLVALPKVAGMFMDAGQGAAEFFGIALLCLAYLPNIVIAGTSFALGSGFAVGKAVIAPIGMALAPVPSVPLFAALPPVASRWWLAVFVLPLLVGVLVGWCCRTCSPEPVERVKAVAVAAVLIGSALFVLAFLAGGRLGGGPFDPVTVQAGKIVLAAAGWVLVPGALVAWVFAPKAEPEAETGTEEQEEAAALDEDAEDAEPGEESEDEPEPEPDEEEPDEEAAEPADDLDEPEAPDETEDSEAAEVSEVDVDDFEDYEEAEVEGYRFEPLPEEFEDEEDRLARELAEELGEELTIDDEDPEPPAKR</sequence>
<evidence type="ECO:0000256" key="1">
    <source>
        <dbReference type="SAM" id="MobiDB-lite"/>
    </source>
</evidence>
<feature type="compositionally biased region" description="Acidic residues" evidence="1">
    <location>
        <begin position="470"/>
        <end position="479"/>
    </location>
</feature>
<keyword evidence="4" id="KW-1185">Reference proteome</keyword>
<dbReference type="AlphaFoldDB" id="A0A1G9YVD6"/>
<feature type="transmembrane region" description="Helical" evidence="2">
    <location>
        <begin position="179"/>
        <end position="202"/>
    </location>
</feature>
<gene>
    <name evidence="3" type="ORF">SAMN04489726_5045</name>
</gene>
<feature type="transmembrane region" description="Helical" evidence="2">
    <location>
        <begin position="71"/>
        <end position="90"/>
    </location>
</feature>
<dbReference type="InterPro" id="IPR045931">
    <property type="entry name" value="DUF6350"/>
</dbReference>
<protein>
    <submittedName>
        <fullName evidence="3">Uncharacterized protein</fullName>
    </submittedName>
</protein>
<proteinExistence type="predicted"/>
<feature type="transmembrane region" description="Helical" evidence="2">
    <location>
        <begin position="312"/>
        <end position="332"/>
    </location>
</feature>
<dbReference type="RefSeq" id="WP_156050530.1">
    <property type="nucleotide sequence ID" value="NZ_JOEF01000002.1"/>
</dbReference>